<accession>A0A8E2ER05</accession>
<evidence type="ECO:0000313" key="3">
    <source>
        <dbReference type="Proteomes" id="UP000250140"/>
    </source>
</evidence>
<evidence type="ECO:0000256" key="1">
    <source>
        <dbReference type="SAM" id="MobiDB-lite"/>
    </source>
</evidence>
<proteinExistence type="predicted"/>
<protein>
    <submittedName>
        <fullName evidence="2">Uncharacterized protein</fullName>
    </submittedName>
</protein>
<feature type="region of interest" description="Disordered" evidence="1">
    <location>
        <begin position="99"/>
        <end position="118"/>
    </location>
</feature>
<dbReference type="PANTHER" id="PTHR42085">
    <property type="entry name" value="F-BOX DOMAIN-CONTAINING PROTEIN"/>
    <property type="match status" value="1"/>
</dbReference>
<feature type="region of interest" description="Disordered" evidence="1">
    <location>
        <begin position="50"/>
        <end position="71"/>
    </location>
</feature>
<gene>
    <name evidence="2" type="ORF">AOQ84DRAFT_157277</name>
</gene>
<dbReference type="InterPro" id="IPR038883">
    <property type="entry name" value="AN11006-like"/>
</dbReference>
<organism evidence="2 3">
    <name type="scientific">Glonium stellatum</name>
    <dbReference type="NCBI Taxonomy" id="574774"/>
    <lineage>
        <taxon>Eukaryota</taxon>
        <taxon>Fungi</taxon>
        <taxon>Dikarya</taxon>
        <taxon>Ascomycota</taxon>
        <taxon>Pezizomycotina</taxon>
        <taxon>Dothideomycetes</taxon>
        <taxon>Pleosporomycetidae</taxon>
        <taxon>Gloniales</taxon>
        <taxon>Gloniaceae</taxon>
        <taxon>Glonium</taxon>
    </lineage>
</organism>
<name>A0A8E2ER05_9PEZI</name>
<dbReference type="PANTHER" id="PTHR42085:SF1">
    <property type="entry name" value="F-BOX DOMAIN-CONTAINING PROTEIN"/>
    <property type="match status" value="1"/>
</dbReference>
<evidence type="ECO:0000313" key="2">
    <source>
        <dbReference type="EMBL" id="OCL03201.1"/>
    </source>
</evidence>
<dbReference type="AlphaFoldDB" id="A0A8E2ER05"/>
<dbReference type="EMBL" id="KV750791">
    <property type="protein sequence ID" value="OCL03201.1"/>
    <property type="molecule type" value="Genomic_DNA"/>
</dbReference>
<sequence>MNEDYDLLQEEVDDVIQFLYDVDLLTADEHAYYPQGTEAVTDATRDGEFAENGEAAGDGDVPNPETSVSGSRNSKTVLLVLKKSRLFASLHRLFRKLRHSRSPHHERRPSSSAAETGLVANTPDKLPKIISLPFSITSFMDFSGTPSFNLFGLSRELRDLIYSFAIGRSVAILHSVSSYTTPQGDRNLFTCEREYGVSISMLLVCHQMSNEILDVYFRQTEFLFPERTKQLIDQQQRLNNFCYCPNRCCKRVLPCASSTVMSEMSSAFLFKNLRMVSISLKLEFSKSWVENMGKFGTYFDILSRMDNLAHVAFLVYLNPRPPRNPGSAWTPFAIRQGPCPAKVRHSRDHLMGHIFGKAITLLPKKPRWRSELFRLGCSTYSMEANWASSMRPRCRNISRFPMVEVTREEIQFGSCNNSWLPVTTGWLYQQNYVSDSDLFVVPSANRT</sequence>
<dbReference type="Proteomes" id="UP000250140">
    <property type="component" value="Unassembled WGS sequence"/>
</dbReference>
<keyword evidence="3" id="KW-1185">Reference proteome</keyword>
<reference evidence="2 3" key="1">
    <citation type="journal article" date="2016" name="Nat. Commun.">
        <title>Ectomycorrhizal ecology is imprinted in the genome of the dominant symbiotic fungus Cenococcum geophilum.</title>
        <authorList>
            <consortium name="DOE Joint Genome Institute"/>
            <person name="Peter M."/>
            <person name="Kohler A."/>
            <person name="Ohm R.A."/>
            <person name="Kuo A."/>
            <person name="Krutzmann J."/>
            <person name="Morin E."/>
            <person name="Arend M."/>
            <person name="Barry K.W."/>
            <person name="Binder M."/>
            <person name="Choi C."/>
            <person name="Clum A."/>
            <person name="Copeland A."/>
            <person name="Grisel N."/>
            <person name="Haridas S."/>
            <person name="Kipfer T."/>
            <person name="LaButti K."/>
            <person name="Lindquist E."/>
            <person name="Lipzen A."/>
            <person name="Maire R."/>
            <person name="Meier B."/>
            <person name="Mihaltcheva S."/>
            <person name="Molinier V."/>
            <person name="Murat C."/>
            <person name="Poggeler S."/>
            <person name="Quandt C.A."/>
            <person name="Sperisen C."/>
            <person name="Tritt A."/>
            <person name="Tisserant E."/>
            <person name="Crous P.W."/>
            <person name="Henrissat B."/>
            <person name="Nehls U."/>
            <person name="Egli S."/>
            <person name="Spatafora J.W."/>
            <person name="Grigoriev I.V."/>
            <person name="Martin F.M."/>
        </authorList>
    </citation>
    <scope>NUCLEOTIDE SEQUENCE [LARGE SCALE GENOMIC DNA]</scope>
    <source>
        <strain evidence="2 3">CBS 207.34</strain>
    </source>
</reference>